<dbReference type="AlphaFoldDB" id="A0A2N3KXS9"/>
<dbReference type="InterPro" id="IPR035437">
    <property type="entry name" value="SNase_OB-fold_sf"/>
</dbReference>
<dbReference type="Proteomes" id="UP000233597">
    <property type="component" value="Unassembled WGS sequence"/>
</dbReference>
<dbReference type="OrthoDB" id="309040at2"/>
<gene>
    <name evidence="3" type="ORF">COO20_04265</name>
</gene>
<feature type="domain" description="TNase-like" evidence="2">
    <location>
        <begin position="60"/>
        <end position="135"/>
    </location>
</feature>
<feature type="signal peptide" evidence="1">
    <location>
        <begin position="1"/>
        <end position="27"/>
    </location>
</feature>
<dbReference type="InterPro" id="IPR016071">
    <property type="entry name" value="Staphylococal_nuclease_OB-fold"/>
</dbReference>
<sequence>MKQAISKIGVSIGVSYALLFTPLPASAECFSWPADGLAYDGDTLAVTVPNLPAEIARISIRVRGIDAPEIRGKCESEKAQALAAREFTRKWLSTHQWQVCSPEWGKYGGRMLGDVVAGESSLANDLIAAGLARPYDGGKRQGWCLAQ</sequence>
<feature type="chain" id="PRO_5014814002" evidence="1">
    <location>
        <begin position="28"/>
        <end position="147"/>
    </location>
</feature>
<evidence type="ECO:0000313" key="3">
    <source>
        <dbReference type="EMBL" id="PKR55391.1"/>
    </source>
</evidence>
<dbReference type="EMBL" id="NWTK01000002">
    <property type="protein sequence ID" value="PKR55391.1"/>
    <property type="molecule type" value="Genomic_DNA"/>
</dbReference>
<dbReference type="Gene3D" id="2.40.50.90">
    <property type="match status" value="1"/>
</dbReference>
<proteinExistence type="predicted"/>
<protein>
    <submittedName>
        <fullName evidence="3">Nuclease</fullName>
    </submittedName>
</protein>
<evidence type="ECO:0000313" key="4">
    <source>
        <dbReference type="Proteomes" id="UP000233597"/>
    </source>
</evidence>
<reference evidence="3 4" key="1">
    <citation type="submission" date="2017-09" db="EMBL/GenBank/DDBJ databases">
        <title>Biodiversity and function of Thalassospira species in the particle-attached aromatic-hydrocarbon-degrading consortia from the surface seawater of the South China Sea.</title>
        <authorList>
            <person name="Dong C."/>
            <person name="Liu R."/>
            <person name="Shao Z."/>
        </authorList>
    </citation>
    <scope>NUCLEOTIDE SEQUENCE [LARGE SCALE GENOMIC DNA]</scope>
    <source>
        <strain evidence="3 4">CSC1P2</strain>
    </source>
</reference>
<keyword evidence="1" id="KW-0732">Signal</keyword>
<comment type="caution">
    <text evidence="3">The sequence shown here is derived from an EMBL/GenBank/DDBJ whole genome shotgun (WGS) entry which is preliminary data.</text>
</comment>
<dbReference type="SUPFAM" id="SSF50199">
    <property type="entry name" value="Staphylococcal nuclease"/>
    <property type="match status" value="1"/>
</dbReference>
<dbReference type="Pfam" id="PF00565">
    <property type="entry name" value="SNase"/>
    <property type="match status" value="1"/>
</dbReference>
<name>A0A2N3KXS9_9PROT</name>
<organism evidence="3 4">
    <name type="scientific">Thalassospira marina</name>
    <dbReference type="NCBI Taxonomy" id="2048283"/>
    <lineage>
        <taxon>Bacteria</taxon>
        <taxon>Pseudomonadati</taxon>
        <taxon>Pseudomonadota</taxon>
        <taxon>Alphaproteobacteria</taxon>
        <taxon>Rhodospirillales</taxon>
        <taxon>Thalassospiraceae</taxon>
        <taxon>Thalassospira</taxon>
    </lineage>
</organism>
<accession>A0A2N3KXS9</accession>
<evidence type="ECO:0000259" key="2">
    <source>
        <dbReference type="Pfam" id="PF00565"/>
    </source>
</evidence>
<evidence type="ECO:0000256" key="1">
    <source>
        <dbReference type="SAM" id="SignalP"/>
    </source>
</evidence>
<dbReference type="RefSeq" id="WP_101264440.1">
    <property type="nucleotide sequence ID" value="NZ_NWTK01000002.1"/>
</dbReference>